<dbReference type="Pfam" id="PF02771">
    <property type="entry name" value="Acyl-CoA_dh_N"/>
    <property type="match status" value="1"/>
</dbReference>
<dbReference type="InterPro" id="IPR037069">
    <property type="entry name" value="AcylCoA_DH/ox_N_sf"/>
</dbReference>
<organism evidence="10 11">
    <name type="scientific">Candidatus Zymogenus saltonus</name>
    <dbReference type="NCBI Taxonomy" id="2844893"/>
    <lineage>
        <taxon>Bacteria</taxon>
        <taxon>Deltaproteobacteria</taxon>
        <taxon>Candidatus Zymogenia</taxon>
        <taxon>Candidatus Zymogeniales</taxon>
        <taxon>Candidatus Zymogenaceae</taxon>
        <taxon>Candidatus Zymogenus</taxon>
    </lineage>
</organism>
<name>A0A9D8PMT1_9DELT</name>
<proteinExistence type="inferred from homology"/>
<evidence type="ECO:0000259" key="9">
    <source>
        <dbReference type="Pfam" id="PF02771"/>
    </source>
</evidence>
<dbReference type="Gene3D" id="2.40.110.10">
    <property type="entry name" value="Butyryl-CoA Dehydrogenase, subunit A, domain 2"/>
    <property type="match status" value="1"/>
</dbReference>
<evidence type="ECO:0000256" key="4">
    <source>
        <dbReference type="ARBA" id="ARBA00022827"/>
    </source>
</evidence>
<dbReference type="SUPFAM" id="SSF56645">
    <property type="entry name" value="Acyl-CoA dehydrogenase NM domain-like"/>
    <property type="match status" value="1"/>
</dbReference>
<dbReference type="AlphaFoldDB" id="A0A9D8PMT1"/>
<dbReference type="Proteomes" id="UP000809273">
    <property type="component" value="Unassembled WGS sequence"/>
</dbReference>
<evidence type="ECO:0000256" key="5">
    <source>
        <dbReference type="ARBA" id="ARBA00023002"/>
    </source>
</evidence>
<evidence type="ECO:0000256" key="6">
    <source>
        <dbReference type="RuleBase" id="RU362125"/>
    </source>
</evidence>
<dbReference type="GO" id="GO:0033539">
    <property type="term" value="P:fatty acid beta-oxidation using acyl-CoA dehydrogenase"/>
    <property type="evidence" value="ECO:0007669"/>
    <property type="project" value="TreeGrafter"/>
</dbReference>
<dbReference type="InterPro" id="IPR050741">
    <property type="entry name" value="Acyl-CoA_dehydrogenase"/>
</dbReference>
<accession>A0A9D8PMT1</accession>
<dbReference type="FunFam" id="1.20.140.10:FF:000001">
    <property type="entry name" value="Acyl-CoA dehydrogenase"/>
    <property type="match status" value="1"/>
</dbReference>
<evidence type="ECO:0000313" key="10">
    <source>
        <dbReference type="EMBL" id="MBN1573481.1"/>
    </source>
</evidence>
<dbReference type="InterPro" id="IPR036250">
    <property type="entry name" value="AcylCo_DH-like_C"/>
</dbReference>
<dbReference type="SUPFAM" id="SSF47203">
    <property type="entry name" value="Acyl-CoA dehydrogenase C-terminal domain-like"/>
    <property type="match status" value="1"/>
</dbReference>
<reference evidence="10" key="1">
    <citation type="journal article" date="2021" name="Environ. Microbiol.">
        <title>Genomic characterization of three novel Desulfobacterota classes expand the metabolic and phylogenetic diversity of the phylum.</title>
        <authorList>
            <person name="Murphy C.L."/>
            <person name="Biggerstaff J."/>
            <person name="Eichhorn A."/>
            <person name="Ewing E."/>
            <person name="Shahan R."/>
            <person name="Soriano D."/>
            <person name="Stewart S."/>
            <person name="VanMol K."/>
            <person name="Walker R."/>
            <person name="Walters P."/>
            <person name="Elshahed M.S."/>
            <person name="Youssef N.H."/>
        </authorList>
    </citation>
    <scope>NUCLEOTIDE SEQUENCE</scope>
    <source>
        <strain evidence="10">Zod_Metabat.24</strain>
    </source>
</reference>
<comment type="cofactor">
    <cofactor evidence="1 6">
        <name>FAD</name>
        <dbReference type="ChEBI" id="CHEBI:57692"/>
    </cofactor>
</comment>
<keyword evidence="5 6" id="KW-0560">Oxidoreductase</keyword>
<evidence type="ECO:0000259" key="7">
    <source>
        <dbReference type="Pfam" id="PF00441"/>
    </source>
</evidence>
<evidence type="ECO:0000259" key="8">
    <source>
        <dbReference type="Pfam" id="PF02770"/>
    </source>
</evidence>
<dbReference type="InterPro" id="IPR009100">
    <property type="entry name" value="AcylCoA_DH/oxidase_NM_dom_sf"/>
</dbReference>
<dbReference type="InterPro" id="IPR006091">
    <property type="entry name" value="Acyl-CoA_Oxase/DH_mid-dom"/>
</dbReference>
<dbReference type="InterPro" id="IPR009075">
    <property type="entry name" value="AcylCo_DH/oxidase_C"/>
</dbReference>
<evidence type="ECO:0000313" key="11">
    <source>
        <dbReference type="Proteomes" id="UP000809273"/>
    </source>
</evidence>
<dbReference type="GO" id="GO:0003995">
    <property type="term" value="F:acyl-CoA dehydrogenase activity"/>
    <property type="evidence" value="ECO:0007669"/>
    <property type="project" value="InterPro"/>
</dbReference>
<feature type="domain" description="Acyl-CoA dehydrogenase/oxidase N-terminal" evidence="9">
    <location>
        <begin position="7"/>
        <end position="120"/>
    </location>
</feature>
<dbReference type="GO" id="GO:0050660">
    <property type="term" value="F:flavin adenine dinucleotide binding"/>
    <property type="evidence" value="ECO:0007669"/>
    <property type="project" value="InterPro"/>
</dbReference>
<dbReference type="EMBL" id="JAFGIX010000050">
    <property type="protein sequence ID" value="MBN1573481.1"/>
    <property type="molecule type" value="Genomic_DNA"/>
</dbReference>
<feature type="domain" description="Acyl-CoA dehydrogenase/oxidase C-terminal" evidence="7">
    <location>
        <begin position="232"/>
        <end position="379"/>
    </location>
</feature>
<evidence type="ECO:0000256" key="2">
    <source>
        <dbReference type="ARBA" id="ARBA00009347"/>
    </source>
</evidence>
<keyword evidence="3 6" id="KW-0285">Flavoprotein</keyword>
<dbReference type="Pfam" id="PF00441">
    <property type="entry name" value="Acyl-CoA_dh_1"/>
    <property type="match status" value="1"/>
</dbReference>
<protein>
    <submittedName>
        <fullName evidence="10">Acyl-CoA dehydrogenase family protein</fullName>
    </submittedName>
</protein>
<dbReference type="PANTHER" id="PTHR48083:SF6">
    <property type="entry name" value="ACYL-COA DEHYDROGENASE 6"/>
    <property type="match status" value="1"/>
</dbReference>
<dbReference type="FunFam" id="2.40.110.10:FF:000002">
    <property type="entry name" value="Acyl-CoA dehydrogenase fadE12"/>
    <property type="match status" value="1"/>
</dbReference>
<dbReference type="InterPro" id="IPR046373">
    <property type="entry name" value="Acyl-CoA_Oxase/DH_mid-dom_sf"/>
</dbReference>
<dbReference type="Gene3D" id="1.10.540.10">
    <property type="entry name" value="Acyl-CoA dehydrogenase/oxidase, N-terminal domain"/>
    <property type="match status" value="1"/>
</dbReference>
<sequence>MKYEIFSEEHELFRDQLRKFFADKVFPFAEEWAEKRQSPRSIWLEMGKMGFLGFCYDPEYGGVGADDLFRVVMAEEVARCGSPGFGVGVCGHNDMSTTYINLLGTHEQKLKWLTPCTTGEAVCAIAVTEPGTGSDVAAIATKAEKKGDKYIVNGQKTFISNGYYGDLLVTAVKTDPKAEPAHSGISLIVIEKDRKGVTANKLEKIGGHASDTAEIFFEDVEVPAENLLGEEGQGFYAIMKNFQMERLIAGLICVETAQYILEKTIEYTKERVAFKRPISKFQVIRHKLVDMATEIELNRALGYHCALRYTKGDDVTKEISMYKASAGEMVNKAAYTATQLHGGYGYMAEYEVARLYSDLRAVSIAGGTTEVMKEIIARLMGI</sequence>
<dbReference type="Pfam" id="PF02770">
    <property type="entry name" value="Acyl-CoA_dh_M"/>
    <property type="match status" value="1"/>
</dbReference>
<gene>
    <name evidence="10" type="ORF">JW984_09835</name>
</gene>
<evidence type="ECO:0000256" key="3">
    <source>
        <dbReference type="ARBA" id="ARBA00022630"/>
    </source>
</evidence>
<feature type="domain" description="Acyl-CoA oxidase/dehydrogenase middle" evidence="8">
    <location>
        <begin position="124"/>
        <end position="220"/>
    </location>
</feature>
<reference evidence="10" key="2">
    <citation type="submission" date="2021-01" db="EMBL/GenBank/DDBJ databases">
        <authorList>
            <person name="Hahn C.R."/>
            <person name="Youssef N.H."/>
            <person name="Elshahed M."/>
        </authorList>
    </citation>
    <scope>NUCLEOTIDE SEQUENCE</scope>
    <source>
        <strain evidence="10">Zod_Metabat.24</strain>
    </source>
</reference>
<dbReference type="Gene3D" id="1.20.140.10">
    <property type="entry name" value="Butyryl-CoA Dehydrogenase, subunit A, domain 3"/>
    <property type="match status" value="1"/>
</dbReference>
<dbReference type="PROSITE" id="PS00073">
    <property type="entry name" value="ACYL_COA_DH_2"/>
    <property type="match status" value="1"/>
</dbReference>
<dbReference type="FunFam" id="1.10.540.10:FF:000026">
    <property type="entry name" value="Acyl-CoA dehydrogenase medium chain"/>
    <property type="match status" value="1"/>
</dbReference>
<dbReference type="PANTHER" id="PTHR48083">
    <property type="entry name" value="MEDIUM-CHAIN SPECIFIC ACYL-COA DEHYDROGENASE, MITOCHONDRIAL-RELATED"/>
    <property type="match status" value="1"/>
</dbReference>
<evidence type="ECO:0000256" key="1">
    <source>
        <dbReference type="ARBA" id="ARBA00001974"/>
    </source>
</evidence>
<dbReference type="InterPro" id="IPR006089">
    <property type="entry name" value="Acyl-CoA_DH_CS"/>
</dbReference>
<keyword evidence="4 6" id="KW-0274">FAD</keyword>
<comment type="caution">
    <text evidence="10">The sequence shown here is derived from an EMBL/GenBank/DDBJ whole genome shotgun (WGS) entry which is preliminary data.</text>
</comment>
<dbReference type="GO" id="GO:0005737">
    <property type="term" value="C:cytoplasm"/>
    <property type="evidence" value="ECO:0007669"/>
    <property type="project" value="TreeGrafter"/>
</dbReference>
<dbReference type="InterPro" id="IPR013786">
    <property type="entry name" value="AcylCoA_DH/ox_N"/>
</dbReference>
<comment type="similarity">
    <text evidence="2 6">Belongs to the acyl-CoA dehydrogenase family.</text>
</comment>